<reference evidence="12" key="1">
    <citation type="submission" date="2021-02" db="EMBL/GenBank/DDBJ databases">
        <authorList>
            <person name="Nowell W R."/>
        </authorList>
    </citation>
    <scope>NUCLEOTIDE SEQUENCE</scope>
</reference>
<accession>A0A8S2E025</accession>
<dbReference type="SUPFAM" id="SSF56112">
    <property type="entry name" value="Protein kinase-like (PK-like)"/>
    <property type="match status" value="1"/>
</dbReference>
<feature type="compositionally biased region" description="Low complexity" evidence="10">
    <location>
        <begin position="1090"/>
        <end position="1101"/>
    </location>
</feature>
<feature type="compositionally biased region" description="Low complexity" evidence="10">
    <location>
        <begin position="783"/>
        <end position="799"/>
    </location>
</feature>
<dbReference type="GO" id="GO:0005524">
    <property type="term" value="F:ATP binding"/>
    <property type="evidence" value="ECO:0007669"/>
    <property type="project" value="UniProtKB-UniRule"/>
</dbReference>
<dbReference type="PANTHER" id="PTHR22967:SF57">
    <property type="entry name" value="AUXILIN, ISOFORM A-RELATED"/>
    <property type="match status" value="1"/>
</dbReference>
<feature type="compositionally biased region" description="Polar residues" evidence="10">
    <location>
        <begin position="1402"/>
        <end position="1423"/>
    </location>
</feature>
<dbReference type="EMBL" id="CAJOBA010008902">
    <property type="protein sequence ID" value="CAF3839121.1"/>
    <property type="molecule type" value="Genomic_DNA"/>
</dbReference>
<feature type="compositionally biased region" description="Low complexity" evidence="10">
    <location>
        <begin position="732"/>
        <end position="746"/>
    </location>
</feature>
<evidence type="ECO:0000313" key="12">
    <source>
        <dbReference type="EMBL" id="CAF1075255.1"/>
    </source>
</evidence>
<dbReference type="Pfam" id="PF00069">
    <property type="entry name" value="Pkinase"/>
    <property type="match status" value="1"/>
</dbReference>
<sequence length="1456" mass="161523">MIRAQKPPVRGKTTGMSQYQQNGNSGASINPPNLSILQHQNVSIPTVAFGASSIGAPSTTTSFGGGSGGSGGDVSYIGKTLIINQHHVIVEDILGQGGFSYVFLVRSLAQSSLQRYALKRMYVNNAQDLDVCKREIQILRDLSTRKNIVKYIDSSVQRILPTLTPSTMIRTDKDDDEEDDTIYEILLLTEYCSNGTLTQRMIDQRSFNGGTGYFKEKEILKIFSDICQAVSHCHFHQPKSILHRDLKIENILIDNNLSYVLCDFGSAIFIDEQPLRSNSTAFIKQLEENIQRYTTLAYRSPEMVDLYSQIPITLKSDMWALGCLLYKLMYFTLPFGDSVLAIQNGNFTIPDDMAHLYSKELNLLVRYMLETDINKRPDIYQVSYLTCKLMNMDCPIKNRFNTKLPDLQSLTMPLTESESRYQRSIASSISKTPIIEDNTPSAGTAVNPRERPKGIITQSGSLNFNQFQHQQKIAPIQPPVHRASQQESPARPILLSQPLISTSNVDSIPHPQSSIRSVLQTQQTSGTLIPTHSLSHQRSGSAVQLMFDDDFSQFISQNTPTQVLHTSSLTNIADTINTTKVSARARPSPPTTVSAATGSYYTQNLVSLSDEQNVNNLFQLPPPPSTATATVSAVSQLSLDSTSPELQFHRTHRRSQSNTVSPSLSSQSTKNYSFQMASFVEPGQSEQQQLNVFFSDRRHSTDNASLHRLQPKTTMTSEAFTDEDEEDEHFSPTKNLSKNKSSSNTSIQNVKSRESLVLEEDELTFAKKYTVNSNIRPDDEEQSISSSNSSLSSNSASSNPTQNDKKRKCEKSKRQNLSGLNEKRLSKKKKQQQHSPSNTSSPLKVLSTEEAEQKTTITNKRLMMRIIGRRSYDDQNLSSTQNENEDYENDSKRDDVQNNDIAFDQLINEDSDDDNHSKMNTIATSSFTTRLSTKSGGGSSGGQQQYEHLSCEDSTDASDNEHQLQHKSSSSSTTKLAEKVFNLFSSSTTNTNVTSTPLKDSSNSSRSSTKQTSAKAIGRVFVDAPFTSKKKQSIDLNTRKRLSINSPISHLSSSPTQNHFDTTTTTTTISFENPFLHAPFRHQNNRHRSPLSPKQQQPPSQHTVDKVEVPSVSFDPDGILMRTRRSAFAPYQKQNRDIEIDSQLEPSDIGNNTDDSSSLLYNFNAKTKLTHSESFPPDIYKQVESPTKNDVFINAPFNNKLSNKIRPLQNPKTPSSPLSTSSSNSHLIDLDQQLINIDDDGNTNMSFIDNNNSSKTFIPPLISSGDPSRFSALAKQLKTSQTTTVTSVAPPTLTSYPSSFLSNEIVGIVNNQIGSTNKVHERRVYGSAAVVTGLAQLSGLNGMQTTFNKVPLSMKQQSVDSSDSHYFSSNNNKNDSDMVATNSSSEELTSSLRRNKKKSSSTKHQQTASNIQGINQSTILPTMSSKNNSSAKNNKVNQFAFANLSFNAKDDADELL</sequence>
<feature type="region of interest" description="Disordered" evidence="10">
    <location>
        <begin position="1125"/>
        <end position="1153"/>
    </location>
</feature>
<evidence type="ECO:0000313" key="14">
    <source>
        <dbReference type="Proteomes" id="UP000677228"/>
    </source>
</evidence>
<evidence type="ECO:0000256" key="1">
    <source>
        <dbReference type="ARBA" id="ARBA00012513"/>
    </source>
</evidence>
<comment type="caution">
    <text evidence="12">The sequence shown here is derived from an EMBL/GenBank/DDBJ whole genome shotgun (WGS) entry which is preliminary data.</text>
</comment>
<keyword evidence="6 9" id="KW-0067">ATP-binding</keyword>
<keyword evidence="5" id="KW-0418">Kinase</keyword>
<evidence type="ECO:0000256" key="9">
    <source>
        <dbReference type="PROSITE-ProRule" id="PRU10141"/>
    </source>
</evidence>
<dbReference type="PANTHER" id="PTHR22967">
    <property type="entry name" value="SERINE/THREONINE PROTEIN KINASE"/>
    <property type="match status" value="1"/>
</dbReference>
<feature type="region of interest" description="Disordered" evidence="10">
    <location>
        <begin position="1082"/>
        <end position="1113"/>
    </location>
</feature>
<evidence type="ECO:0000256" key="3">
    <source>
        <dbReference type="ARBA" id="ARBA00022679"/>
    </source>
</evidence>
<feature type="compositionally biased region" description="Low complexity" evidence="10">
    <location>
        <begin position="1213"/>
        <end position="1224"/>
    </location>
</feature>
<feature type="region of interest" description="Disordered" evidence="10">
    <location>
        <begin position="929"/>
        <end position="973"/>
    </location>
</feature>
<dbReference type="Gene3D" id="1.10.510.10">
    <property type="entry name" value="Transferase(Phosphotransferase) domain 1"/>
    <property type="match status" value="1"/>
</dbReference>
<feature type="compositionally biased region" description="Low complexity" evidence="10">
    <location>
        <begin position="1381"/>
        <end position="1392"/>
    </location>
</feature>
<keyword evidence="4 9" id="KW-0547">Nucleotide-binding</keyword>
<feature type="binding site" evidence="9">
    <location>
        <position position="119"/>
    </location>
    <ligand>
        <name>ATP</name>
        <dbReference type="ChEBI" id="CHEBI:30616"/>
    </ligand>
</feature>
<name>A0A8S2E025_9BILA</name>
<feature type="compositionally biased region" description="Low complexity" evidence="10">
    <location>
        <begin position="1361"/>
        <end position="1372"/>
    </location>
</feature>
<dbReference type="InterPro" id="IPR011009">
    <property type="entry name" value="Kinase-like_dom_sf"/>
</dbReference>
<evidence type="ECO:0000256" key="2">
    <source>
        <dbReference type="ARBA" id="ARBA00022527"/>
    </source>
</evidence>
<feature type="domain" description="Protein kinase" evidence="11">
    <location>
        <begin position="88"/>
        <end position="390"/>
    </location>
</feature>
<feature type="region of interest" description="Disordered" evidence="10">
    <location>
        <begin position="988"/>
        <end position="1014"/>
    </location>
</feature>
<feature type="region of interest" description="Disordered" evidence="10">
    <location>
        <begin position="774"/>
        <end position="852"/>
    </location>
</feature>
<evidence type="ECO:0000259" key="11">
    <source>
        <dbReference type="PROSITE" id="PS50011"/>
    </source>
</evidence>
<feature type="region of interest" description="Disordered" evidence="10">
    <location>
        <begin position="434"/>
        <end position="456"/>
    </location>
</feature>
<organism evidence="12 14">
    <name type="scientific">Didymodactylos carnosus</name>
    <dbReference type="NCBI Taxonomy" id="1234261"/>
    <lineage>
        <taxon>Eukaryota</taxon>
        <taxon>Metazoa</taxon>
        <taxon>Spiralia</taxon>
        <taxon>Gnathifera</taxon>
        <taxon>Rotifera</taxon>
        <taxon>Eurotatoria</taxon>
        <taxon>Bdelloidea</taxon>
        <taxon>Philodinida</taxon>
        <taxon>Philodinidae</taxon>
        <taxon>Didymodactylos</taxon>
    </lineage>
</organism>
<keyword evidence="2" id="KW-0723">Serine/threonine-protein kinase</keyword>
<dbReference type="PROSITE" id="PS00107">
    <property type="entry name" value="PROTEIN_KINASE_ATP"/>
    <property type="match status" value="1"/>
</dbReference>
<proteinExistence type="predicted"/>
<keyword evidence="3" id="KW-0808">Transferase</keyword>
<dbReference type="GO" id="GO:0004674">
    <property type="term" value="F:protein serine/threonine kinase activity"/>
    <property type="evidence" value="ECO:0007669"/>
    <property type="project" value="UniProtKB-KW"/>
</dbReference>
<comment type="catalytic activity">
    <reaction evidence="7">
        <text>L-threonyl-[protein] + ATP = O-phospho-L-threonyl-[protein] + ADP + H(+)</text>
        <dbReference type="Rhea" id="RHEA:46608"/>
        <dbReference type="Rhea" id="RHEA-COMP:11060"/>
        <dbReference type="Rhea" id="RHEA-COMP:11605"/>
        <dbReference type="ChEBI" id="CHEBI:15378"/>
        <dbReference type="ChEBI" id="CHEBI:30013"/>
        <dbReference type="ChEBI" id="CHEBI:30616"/>
        <dbReference type="ChEBI" id="CHEBI:61977"/>
        <dbReference type="ChEBI" id="CHEBI:456216"/>
        <dbReference type="EC" id="2.7.11.1"/>
    </reaction>
</comment>
<feature type="compositionally biased region" description="Low complexity" evidence="10">
    <location>
        <begin position="988"/>
        <end position="1008"/>
    </location>
</feature>
<dbReference type="PROSITE" id="PS00108">
    <property type="entry name" value="PROTEIN_KINASE_ST"/>
    <property type="match status" value="1"/>
</dbReference>
<dbReference type="Proteomes" id="UP000682733">
    <property type="component" value="Unassembled WGS sequence"/>
</dbReference>
<feature type="region of interest" description="Disordered" evidence="10">
    <location>
        <begin position="1"/>
        <end position="31"/>
    </location>
</feature>
<feature type="region of interest" description="Disordered" evidence="10">
    <location>
        <begin position="873"/>
        <end position="898"/>
    </location>
</feature>
<dbReference type="EMBL" id="CAJNOK010008886">
    <property type="protein sequence ID" value="CAF1075255.1"/>
    <property type="molecule type" value="Genomic_DNA"/>
</dbReference>
<dbReference type="InterPro" id="IPR008271">
    <property type="entry name" value="Ser/Thr_kinase_AS"/>
</dbReference>
<evidence type="ECO:0000256" key="4">
    <source>
        <dbReference type="ARBA" id="ARBA00022741"/>
    </source>
</evidence>
<evidence type="ECO:0000256" key="7">
    <source>
        <dbReference type="ARBA" id="ARBA00047899"/>
    </source>
</evidence>
<feature type="region of interest" description="Disordered" evidence="10">
    <location>
        <begin position="1202"/>
        <end position="1224"/>
    </location>
</feature>
<evidence type="ECO:0000256" key="6">
    <source>
        <dbReference type="ARBA" id="ARBA00022840"/>
    </source>
</evidence>
<dbReference type="InterPro" id="IPR000719">
    <property type="entry name" value="Prot_kinase_dom"/>
</dbReference>
<dbReference type="PROSITE" id="PS50011">
    <property type="entry name" value="PROTEIN_KINASE_DOM"/>
    <property type="match status" value="1"/>
</dbReference>
<feature type="region of interest" description="Disordered" evidence="10">
    <location>
        <begin position="701"/>
        <end position="753"/>
    </location>
</feature>
<dbReference type="GO" id="GO:0005737">
    <property type="term" value="C:cytoplasm"/>
    <property type="evidence" value="ECO:0007669"/>
    <property type="project" value="TreeGrafter"/>
</dbReference>
<evidence type="ECO:0000256" key="8">
    <source>
        <dbReference type="ARBA" id="ARBA00048679"/>
    </source>
</evidence>
<dbReference type="Proteomes" id="UP000677228">
    <property type="component" value="Unassembled WGS sequence"/>
</dbReference>
<dbReference type="GO" id="GO:2000369">
    <property type="term" value="P:regulation of clathrin-dependent endocytosis"/>
    <property type="evidence" value="ECO:0007669"/>
    <property type="project" value="TreeGrafter"/>
</dbReference>
<dbReference type="InterPro" id="IPR017441">
    <property type="entry name" value="Protein_kinase_ATP_BS"/>
</dbReference>
<dbReference type="GO" id="GO:0045747">
    <property type="term" value="P:positive regulation of Notch signaling pathway"/>
    <property type="evidence" value="ECO:0007669"/>
    <property type="project" value="TreeGrafter"/>
</dbReference>
<evidence type="ECO:0000256" key="10">
    <source>
        <dbReference type="SAM" id="MobiDB-lite"/>
    </source>
</evidence>
<dbReference type="EC" id="2.7.11.1" evidence="1"/>
<dbReference type="SMART" id="SM00220">
    <property type="entry name" value="S_TKc"/>
    <property type="match status" value="1"/>
</dbReference>
<gene>
    <name evidence="12" type="ORF">OVA965_LOCUS18096</name>
    <name evidence="13" type="ORF">TMI583_LOCUS18108</name>
</gene>
<evidence type="ECO:0000313" key="13">
    <source>
        <dbReference type="EMBL" id="CAF3839121.1"/>
    </source>
</evidence>
<dbReference type="GO" id="GO:0035612">
    <property type="term" value="F:AP-2 adaptor complex binding"/>
    <property type="evidence" value="ECO:0007669"/>
    <property type="project" value="TreeGrafter"/>
</dbReference>
<protein>
    <recommendedName>
        <fullName evidence="1">non-specific serine/threonine protein kinase</fullName>
        <ecNumber evidence="1">2.7.11.1</ecNumber>
    </recommendedName>
</protein>
<feature type="region of interest" description="Disordered" evidence="10">
    <location>
        <begin position="642"/>
        <end position="668"/>
    </location>
</feature>
<comment type="catalytic activity">
    <reaction evidence="8">
        <text>L-seryl-[protein] + ATP = O-phospho-L-seryl-[protein] + ADP + H(+)</text>
        <dbReference type="Rhea" id="RHEA:17989"/>
        <dbReference type="Rhea" id="RHEA-COMP:9863"/>
        <dbReference type="Rhea" id="RHEA-COMP:11604"/>
        <dbReference type="ChEBI" id="CHEBI:15378"/>
        <dbReference type="ChEBI" id="CHEBI:29999"/>
        <dbReference type="ChEBI" id="CHEBI:30616"/>
        <dbReference type="ChEBI" id="CHEBI:83421"/>
        <dbReference type="ChEBI" id="CHEBI:456216"/>
        <dbReference type="EC" id="2.7.11.1"/>
    </reaction>
</comment>
<evidence type="ECO:0000256" key="5">
    <source>
        <dbReference type="ARBA" id="ARBA00022777"/>
    </source>
</evidence>
<feature type="compositionally biased region" description="Polar residues" evidence="10">
    <location>
        <begin position="14"/>
        <end position="31"/>
    </location>
</feature>
<feature type="compositionally biased region" description="Polar residues" evidence="10">
    <location>
        <begin position="656"/>
        <end position="668"/>
    </location>
</feature>
<feature type="region of interest" description="Disordered" evidence="10">
    <location>
        <begin position="1361"/>
        <end position="1431"/>
    </location>
</feature>